<feature type="non-terminal residue" evidence="1">
    <location>
        <position position="1"/>
    </location>
</feature>
<feature type="non-terminal residue" evidence="1">
    <location>
        <position position="80"/>
    </location>
</feature>
<accession>A0A0L8III9</accession>
<gene>
    <name evidence="1" type="ORF">OCBIM_22024396mg</name>
</gene>
<proteinExistence type="predicted"/>
<protein>
    <submittedName>
        <fullName evidence="1">Uncharacterized protein</fullName>
    </submittedName>
</protein>
<name>A0A0L8III9_OCTBM</name>
<evidence type="ECO:0000313" key="1">
    <source>
        <dbReference type="EMBL" id="KOG00924.1"/>
    </source>
</evidence>
<dbReference type="AlphaFoldDB" id="A0A0L8III9"/>
<sequence length="80" mass="9242">WRKDKYRNIIRKFFTISNLLSIIGKRFEDAELRDISCSLYQKCATKNRTRFLDITKMSHALGDGISDALIDMHAITGCDT</sequence>
<reference evidence="1" key="1">
    <citation type="submission" date="2015-07" db="EMBL/GenBank/DDBJ databases">
        <title>MeaNS - Measles Nucleotide Surveillance Program.</title>
        <authorList>
            <person name="Tran T."/>
            <person name="Druce J."/>
        </authorList>
    </citation>
    <scope>NUCLEOTIDE SEQUENCE</scope>
    <source>
        <strain evidence="1">UCB-OBI-ISO-001</strain>
        <tissue evidence="1">Gonad</tissue>
    </source>
</reference>
<organism evidence="1">
    <name type="scientific">Octopus bimaculoides</name>
    <name type="common">California two-spotted octopus</name>
    <dbReference type="NCBI Taxonomy" id="37653"/>
    <lineage>
        <taxon>Eukaryota</taxon>
        <taxon>Metazoa</taxon>
        <taxon>Spiralia</taxon>
        <taxon>Lophotrochozoa</taxon>
        <taxon>Mollusca</taxon>
        <taxon>Cephalopoda</taxon>
        <taxon>Coleoidea</taxon>
        <taxon>Octopodiformes</taxon>
        <taxon>Octopoda</taxon>
        <taxon>Incirrata</taxon>
        <taxon>Octopodidae</taxon>
        <taxon>Octopus</taxon>
    </lineage>
</organism>
<dbReference type="EMBL" id="KQ415693">
    <property type="protein sequence ID" value="KOG00924.1"/>
    <property type="molecule type" value="Genomic_DNA"/>
</dbReference>